<evidence type="ECO:0000256" key="5">
    <source>
        <dbReference type="SAM" id="Phobius"/>
    </source>
</evidence>
<dbReference type="InterPro" id="IPR033764">
    <property type="entry name" value="Sdr_B"/>
</dbReference>
<sequence>MRKNRREHQRRFAKVVSFFLSVSLIFNLFYPFLDITQKAFASQDETCPKTSNWVKVDGTNPSYQANEGYYVAEVCIKGGQNKVNFMSDGNNGCWQANGMGSSFASAQKIGPDSHTCQDISHASFRVETREVEEPPSVTPTPSPTLTPTPSRELPSKITGRKYYDMNGNGRFDLIHPEESFLEGWIIRLYDANWDFITQATTNGDGRYTFNGLSIGTYYLCEVQKDGWAQTYPGQAIDNQSPSSQEEGQQCHRRVIDYVNDCDEANFGNDNTEPSERPTPTPTEAPTGSPTPTESPSGTPTPTPTPTETPTSSPSASPTTSPTPEVRNKPELLIQKYNDSFPTEEVIGNTVTYTLKVTARHSAVQGVIVTDLPPHEFAYQAGTWTSVSSTRGDLKGAGTTTEPTYASPGMWNLGDMTDGEVVTLTYIAKIGSGTDDGIYPDLAWAQGTSNEEESSNILALAEPTGYVDINYVGTKVKVVSTPEPDRAVINIVEIQSASAVLGVTIGNILPATGANSMWTILAGLLVTFGLGLVFAGRDMQKKKSLIRRYAKQLFAIVATSTLILVAGATQTYAASLFIRIEEPESPVRKVDFNINFVALDQQGRSITVKCYKKSPSDGMFIQFSSDMNLKSGGDSGKCLVNSSLLDPQGTYQFKTIAIAGGDAVESNSVSVNYSNQRPEKPSSYSRSNISGCENKIAFRTANDGLTQKVEVYRSDVVEFTMQPSTRVATLSIGPNQESSYTDFVPDCNKTYYYVIRAIDGQGNASDPIGDKAVIITTSSSSTSTLATGFAGNNLGTGAQTVASGESQVTAPAEGENPTPQEEVVQKEETTPGVLGSVTEKLFTTKNLGLLAALAIAILVGYAIYTRKKH</sequence>
<dbReference type="AlphaFoldDB" id="A0A1F7HFZ3"/>
<feature type="compositionally biased region" description="Low complexity" evidence="4">
    <location>
        <begin position="307"/>
        <end position="324"/>
    </location>
</feature>
<feature type="region of interest" description="Disordered" evidence="4">
    <location>
        <begin position="262"/>
        <end position="328"/>
    </location>
</feature>
<evidence type="ECO:0000256" key="3">
    <source>
        <dbReference type="ARBA" id="ARBA00022729"/>
    </source>
</evidence>
<evidence type="ECO:0000259" key="7">
    <source>
        <dbReference type="Pfam" id="PF17210"/>
    </source>
</evidence>
<comment type="subcellular location">
    <subcellularLocation>
        <location evidence="1">Secreted</location>
    </subcellularLocation>
</comment>
<feature type="region of interest" description="Disordered" evidence="4">
    <location>
        <begin position="127"/>
        <end position="155"/>
    </location>
</feature>
<dbReference type="PANTHER" id="PTHR15124:SF27">
    <property type="entry name" value="MIGRATION AND INVASION ENHANCER 1"/>
    <property type="match status" value="1"/>
</dbReference>
<protein>
    <recommendedName>
        <fullName evidence="10">SD-repeat containing protein B domain-containing protein</fullName>
    </recommendedName>
</protein>
<proteinExistence type="predicted"/>
<gene>
    <name evidence="8" type="ORF">A3D08_01800</name>
</gene>
<feature type="transmembrane region" description="Helical" evidence="5">
    <location>
        <begin position="846"/>
        <end position="863"/>
    </location>
</feature>
<accession>A0A1F7HFZ3</accession>
<evidence type="ECO:0008006" key="10">
    <source>
        <dbReference type="Google" id="ProtNLM"/>
    </source>
</evidence>
<evidence type="ECO:0000259" key="6">
    <source>
        <dbReference type="Pfam" id="PF01345"/>
    </source>
</evidence>
<dbReference type="EMBL" id="MFZT01000037">
    <property type="protein sequence ID" value="OGK29934.1"/>
    <property type="molecule type" value="Genomic_DNA"/>
</dbReference>
<feature type="compositionally biased region" description="Pro residues" evidence="4">
    <location>
        <begin position="136"/>
        <end position="146"/>
    </location>
</feature>
<dbReference type="Gene3D" id="2.60.40.10">
    <property type="entry name" value="Immunoglobulins"/>
    <property type="match status" value="2"/>
</dbReference>
<feature type="transmembrane region" description="Helical" evidence="5">
    <location>
        <begin position="516"/>
        <end position="534"/>
    </location>
</feature>
<dbReference type="Pfam" id="PF17210">
    <property type="entry name" value="SdrD_B"/>
    <property type="match status" value="1"/>
</dbReference>
<organism evidence="8 9">
    <name type="scientific">Candidatus Roizmanbacteria bacterium RIFCSPHIGHO2_02_FULL_43_11</name>
    <dbReference type="NCBI Taxonomy" id="1802043"/>
    <lineage>
        <taxon>Bacteria</taxon>
        <taxon>Candidatus Roizmaniibacteriota</taxon>
    </lineage>
</organism>
<dbReference type="Proteomes" id="UP000178098">
    <property type="component" value="Unassembled WGS sequence"/>
</dbReference>
<dbReference type="Pfam" id="PF01345">
    <property type="entry name" value="DUF11"/>
    <property type="match status" value="1"/>
</dbReference>
<feature type="transmembrane region" description="Helical" evidence="5">
    <location>
        <begin position="12"/>
        <end position="33"/>
    </location>
</feature>
<dbReference type="InterPro" id="IPR013783">
    <property type="entry name" value="Ig-like_fold"/>
</dbReference>
<feature type="transmembrane region" description="Helical" evidence="5">
    <location>
        <begin position="554"/>
        <end position="577"/>
    </location>
</feature>
<feature type="domain" description="SD-repeat containing protein B" evidence="7">
    <location>
        <begin position="161"/>
        <end position="252"/>
    </location>
</feature>
<feature type="compositionally biased region" description="Low complexity" evidence="4">
    <location>
        <begin position="283"/>
        <end position="297"/>
    </location>
</feature>
<evidence type="ECO:0000256" key="4">
    <source>
        <dbReference type="SAM" id="MobiDB-lite"/>
    </source>
</evidence>
<dbReference type="GO" id="GO:0005576">
    <property type="term" value="C:extracellular region"/>
    <property type="evidence" value="ECO:0007669"/>
    <property type="project" value="UniProtKB-SubCell"/>
</dbReference>
<keyword evidence="3" id="KW-0732">Signal</keyword>
<name>A0A1F7HFZ3_9BACT</name>
<dbReference type="SUPFAM" id="SSF117074">
    <property type="entry name" value="Hypothetical protein PA1324"/>
    <property type="match status" value="1"/>
</dbReference>
<evidence type="ECO:0000256" key="2">
    <source>
        <dbReference type="ARBA" id="ARBA00022525"/>
    </source>
</evidence>
<feature type="domain" description="DUF11" evidence="6">
    <location>
        <begin position="342"/>
        <end position="455"/>
    </location>
</feature>
<keyword evidence="5" id="KW-1133">Transmembrane helix</keyword>
<keyword evidence="2" id="KW-0964">Secreted</keyword>
<dbReference type="InterPro" id="IPR001434">
    <property type="entry name" value="OmcB-like_DUF11"/>
</dbReference>
<reference evidence="8 9" key="1">
    <citation type="journal article" date="2016" name="Nat. Commun.">
        <title>Thousands of microbial genomes shed light on interconnected biogeochemical processes in an aquifer system.</title>
        <authorList>
            <person name="Anantharaman K."/>
            <person name="Brown C.T."/>
            <person name="Hug L.A."/>
            <person name="Sharon I."/>
            <person name="Castelle C.J."/>
            <person name="Probst A.J."/>
            <person name="Thomas B.C."/>
            <person name="Singh A."/>
            <person name="Wilkins M.J."/>
            <person name="Karaoz U."/>
            <person name="Brodie E.L."/>
            <person name="Williams K.H."/>
            <person name="Hubbard S.S."/>
            <person name="Banfield J.F."/>
        </authorList>
    </citation>
    <scope>NUCLEOTIDE SEQUENCE [LARGE SCALE GENOMIC DNA]</scope>
</reference>
<comment type="caution">
    <text evidence="8">The sequence shown here is derived from an EMBL/GenBank/DDBJ whole genome shotgun (WGS) entry which is preliminary data.</text>
</comment>
<evidence type="ECO:0000256" key="1">
    <source>
        <dbReference type="ARBA" id="ARBA00004613"/>
    </source>
</evidence>
<feature type="region of interest" description="Disordered" evidence="4">
    <location>
        <begin position="800"/>
        <end position="829"/>
    </location>
</feature>
<dbReference type="PANTHER" id="PTHR15124">
    <property type="entry name" value="SELENOPROTEIN W"/>
    <property type="match status" value="1"/>
</dbReference>
<evidence type="ECO:0000313" key="9">
    <source>
        <dbReference type="Proteomes" id="UP000178098"/>
    </source>
</evidence>
<dbReference type="InterPro" id="IPR051441">
    <property type="entry name" value="SelW_related"/>
</dbReference>
<keyword evidence="5" id="KW-0812">Transmembrane</keyword>
<keyword evidence="5" id="KW-0472">Membrane</keyword>
<evidence type="ECO:0000313" key="8">
    <source>
        <dbReference type="EMBL" id="OGK29934.1"/>
    </source>
</evidence>